<keyword evidence="3" id="KW-1185">Reference proteome</keyword>
<evidence type="ECO:0000313" key="2">
    <source>
        <dbReference type="EMBL" id="RUO72624.1"/>
    </source>
</evidence>
<dbReference type="Gene3D" id="2.180.10.10">
    <property type="entry name" value="RHS repeat-associated core"/>
    <property type="match status" value="1"/>
</dbReference>
<dbReference type="AlphaFoldDB" id="A0A432Z409"/>
<dbReference type="InterPro" id="IPR050708">
    <property type="entry name" value="T6SS_VgrG/RHS"/>
</dbReference>
<name>A0A432Z409_9GAMM</name>
<dbReference type="STRING" id="1122124.GCA_000423165_01397"/>
<dbReference type="PANTHER" id="PTHR32305:SF15">
    <property type="entry name" value="PROTEIN RHSA-RELATED"/>
    <property type="match status" value="1"/>
</dbReference>
<dbReference type="Proteomes" id="UP000287022">
    <property type="component" value="Unassembled WGS sequence"/>
</dbReference>
<comment type="caution">
    <text evidence="2">The sequence shown here is derived from an EMBL/GenBank/DDBJ whole genome shotgun (WGS) entry which is preliminary data.</text>
</comment>
<sequence length="452" mass="49844">MTRNGERFNFTYGAQRERVKTTINGTSTYEIDKVYEETVSGSWKVYLDDFAIISFSQESGYRISYLHKDRLGSALTFSDDQGQVVGRRHYDAFGKPRTMGGQQMEPGYRPRLANVMAFGGIENIALTRRGFTDHLHLDELELIHMNGRVYDYNLGRFMSVDPFVHEGSQGINPYSYIMNNPLSGIDPTGYSPEEPELEKVEYTEQTEKVAVTGSRIKREVVTGASGTATYSNGATQSFSATFSGGKVATMDIGSPKQTSTTSPQTQQGGSSVGETVKGVAQAVLKSLKKGGVIGMALAPTSTATDEQMEALAQPIIEENILHNTALDLEPELSKEDYARLENDLANIRTKPNGPNGIQYALIAEESGDYICYNCSSGVMWLNEGDVWKYGQTTKPATRYSEARLNGGLAGRRLSLEPQYRGTQRQVLLAEKLKIYTHLAKTGTLPPGNKIRR</sequence>
<feature type="compositionally biased region" description="Low complexity" evidence="1">
    <location>
        <begin position="253"/>
        <end position="273"/>
    </location>
</feature>
<dbReference type="NCBIfam" id="TIGR03696">
    <property type="entry name" value="Rhs_assc_core"/>
    <property type="match status" value="1"/>
</dbReference>
<evidence type="ECO:0000313" key="3">
    <source>
        <dbReference type="Proteomes" id="UP000287022"/>
    </source>
</evidence>
<proteinExistence type="predicted"/>
<dbReference type="PANTHER" id="PTHR32305">
    <property type="match status" value="1"/>
</dbReference>
<evidence type="ECO:0000256" key="1">
    <source>
        <dbReference type="SAM" id="MobiDB-lite"/>
    </source>
</evidence>
<dbReference type="EMBL" id="PIQE01000002">
    <property type="protein sequence ID" value="RUO72624.1"/>
    <property type="molecule type" value="Genomic_DNA"/>
</dbReference>
<protein>
    <recommendedName>
        <fullName evidence="4">RHS repeat-associated core domain-containing protein</fullName>
    </recommendedName>
</protein>
<feature type="region of interest" description="Disordered" evidence="1">
    <location>
        <begin position="251"/>
        <end position="273"/>
    </location>
</feature>
<gene>
    <name evidence="2" type="ORF">CWI80_08745</name>
</gene>
<dbReference type="InterPro" id="IPR022385">
    <property type="entry name" value="Rhs_assc_core"/>
</dbReference>
<organism evidence="2 3">
    <name type="scientific">Pseudidiomarina sediminum</name>
    <dbReference type="NCBI Taxonomy" id="431675"/>
    <lineage>
        <taxon>Bacteria</taxon>
        <taxon>Pseudomonadati</taxon>
        <taxon>Pseudomonadota</taxon>
        <taxon>Gammaproteobacteria</taxon>
        <taxon>Alteromonadales</taxon>
        <taxon>Idiomarinaceae</taxon>
        <taxon>Pseudidiomarina</taxon>
    </lineage>
</organism>
<reference evidence="3" key="1">
    <citation type="journal article" date="2018" name="Front. Microbiol.">
        <title>Genome-Based Analysis Reveals the Taxonomy and Diversity of the Family Idiomarinaceae.</title>
        <authorList>
            <person name="Liu Y."/>
            <person name="Lai Q."/>
            <person name="Shao Z."/>
        </authorList>
    </citation>
    <scope>NUCLEOTIDE SEQUENCE [LARGE SCALE GENOMIC DNA]</scope>
    <source>
        <strain evidence="3">c121</strain>
    </source>
</reference>
<evidence type="ECO:0008006" key="4">
    <source>
        <dbReference type="Google" id="ProtNLM"/>
    </source>
</evidence>
<accession>A0A432Z409</accession>